<accession>D5UJW2</accession>
<keyword evidence="3" id="KW-1185">Reference proteome</keyword>
<proteinExistence type="predicted"/>
<dbReference type="Proteomes" id="UP000000849">
    <property type="component" value="Chromosome"/>
</dbReference>
<dbReference type="HOGENOM" id="CLU_111600_0_0_11"/>
<feature type="domain" description="DUF6036" evidence="1">
    <location>
        <begin position="6"/>
        <end position="153"/>
    </location>
</feature>
<sequence>MKRVELAHILRAASTITSTSDILIVGSQSILGTYDEDELPDEAVGSIEADVAFLGDGAAEKALAVDGAIGEDSGFHQMYGYYGQGVEVDGLVALPEGWQERIVTWQSLSSEPGRALCLEPHDLAISKLVAHREKDLDFVYALIEARLLDPAVLLERLKATEVARPLARRVESWVRAMAARFAD</sequence>
<dbReference type="InterPro" id="IPR045792">
    <property type="entry name" value="DUF6036"/>
</dbReference>
<dbReference type="OrthoDB" id="1524134at2"/>
<evidence type="ECO:0000313" key="2">
    <source>
        <dbReference type="EMBL" id="ADG73704.1"/>
    </source>
</evidence>
<dbReference type="EMBL" id="CP001964">
    <property type="protein sequence ID" value="ADG73704.1"/>
    <property type="molecule type" value="Genomic_DNA"/>
</dbReference>
<reference evidence="2 3" key="1">
    <citation type="journal article" date="2010" name="Stand. Genomic Sci.">
        <title>Complete genome sequence of Cellulomonas flavigena type strain (134).</title>
        <authorList>
            <person name="Abt B."/>
            <person name="Foster B."/>
            <person name="Lapidus A."/>
            <person name="Clum A."/>
            <person name="Sun H."/>
            <person name="Pukall R."/>
            <person name="Lucas S."/>
            <person name="Glavina Del Rio T."/>
            <person name="Nolan M."/>
            <person name="Tice H."/>
            <person name="Cheng J.F."/>
            <person name="Pitluck S."/>
            <person name="Liolios K."/>
            <person name="Ivanova N."/>
            <person name="Mavromatis K."/>
            <person name="Ovchinnikova G."/>
            <person name="Pati A."/>
            <person name="Goodwin L."/>
            <person name="Chen A."/>
            <person name="Palaniappan K."/>
            <person name="Land M."/>
            <person name="Hauser L."/>
            <person name="Chang Y.J."/>
            <person name="Jeffries C.D."/>
            <person name="Rohde M."/>
            <person name="Goker M."/>
            <person name="Woyke T."/>
            <person name="Bristow J."/>
            <person name="Eisen J.A."/>
            <person name="Markowitz V."/>
            <person name="Hugenholtz P."/>
            <person name="Kyrpides N.C."/>
            <person name="Klenk H.P."/>
        </authorList>
    </citation>
    <scope>NUCLEOTIDE SEQUENCE [LARGE SCALE GENOMIC DNA]</scope>
    <source>
        <strain evidence="3">ATCC 482 / DSM 20109 / BCRC 11376 / JCM 18109 / NBRC 3775 / NCIMB 8073 / NRS 134</strain>
    </source>
</reference>
<evidence type="ECO:0000313" key="3">
    <source>
        <dbReference type="Proteomes" id="UP000000849"/>
    </source>
</evidence>
<dbReference type="KEGG" id="cfl:Cfla_0794"/>
<dbReference type="RefSeq" id="WP_013116038.1">
    <property type="nucleotide sequence ID" value="NC_014151.1"/>
</dbReference>
<protein>
    <recommendedName>
        <fullName evidence="1">DUF6036 domain-containing protein</fullName>
    </recommendedName>
</protein>
<dbReference type="AlphaFoldDB" id="D5UJW2"/>
<dbReference type="eggNOG" id="ENOG5032VDB">
    <property type="taxonomic scope" value="Bacteria"/>
</dbReference>
<dbReference type="STRING" id="446466.Cfla_0794"/>
<organism evidence="2 3">
    <name type="scientific">Cellulomonas flavigena (strain ATCC 482 / DSM 20109 / BCRC 11376 / JCM 18109 / NBRC 3775 / NCIMB 8073 / NRS 134)</name>
    <dbReference type="NCBI Taxonomy" id="446466"/>
    <lineage>
        <taxon>Bacteria</taxon>
        <taxon>Bacillati</taxon>
        <taxon>Actinomycetota</taxon>
        <taxon>Actinomycetes</taxon>
        <taxon>Micrococcales</taxon>
        <taxon>Cellulomonadaceae</taxon>
        <taxon>Cellulomonas</taxon>
    </lineage>
</organism>
<gene>
    <name evidence="2" type="ordered locus">Cfla_0794</name>
</gene>
<evidence type="ECO:0000259" key="1">
    <source>
        <dbReference type="Pfam" id="PF19502"/>
    </source>
</evidence>
<name>D5UJW2_CELFN</name>
<dbReference type="Pfam" id="PF19502">
    <property type="entry name" value="DUF6036"/>
    <property type="match status" value="1"/>
</dbReference>